<dbReference type="OrthoDB" id="10558956at2759"/>
<dbReference type="GeneID" id="54329312"/>
<evidence type="ECO:0000313" key="1">
    <source>
        <dbReference type="EMBL" id="KAA8647908.1"/>
    </source>
</evidence>
<accession>A0A5M9MLL8</accession>
<proteinExistence type="predicted"/>
<dbReference type="EMBL" id="QUQM01000004">
    <property type="protein sequence ID" value="KAA8647908.1"/>
    <property type="molecule type" value="Genomic_DNA"/>
</dbReference>
<dbReference type="AlphaFoldDB" id="A0A5M9MLL8"/>
<reference evidence="1 2" key="1">
    <citation type="submission" date="2019-08" db="EMBL/GenBank/DDBJ databases">
        <title>The genome sequence of a newly discovered highly antifungal drug resistant Aspergillus species, Aspergillus tanneri NIH 1004.</title>
        <authorList>
            <person name="Mounaud S."/>
            <person name="Singh I."/>
            <person name="Joardar V."/>
            <person name="Pakala S."/>
            <person name="Pakala S."/>
            <person name="Venepally P."/>
            <person name="Chung J.K."/>
            <person name="Losada L."/>
            <person name="Nierman W.C."/>
        </authorList>
    </citation>
    <scope>NUCLEOTIDE SEQUENCE [LARGE SCALE GENOMIC DNA]</scope>
    <source>
        <strain evidence="1 2">NIH1004</strain>
    </source>
</reference>
<evidence type="ECO:0000313" key="2">
    <source>
        <dbReference type="Proteomes" id="UP000324241"/>
    </source>
</evidence>
<dbReference type="RefSeq" id="XP_033427269.1">
    <property type="nucleotide sequence ID" value="XM_033571237.1"/>
</dbReference>
<name>A0A5M9MLL8_9EURO</name>
<sequence>MAGGAKYTRAVTACDILNGASDKIGELVAFFERDQTSLIDEINLYEDQQDMRTTFLRKRPNRGRNPTISELFQRLLAMRFLSVAYEDWLEHSSGIPPNKWYHSRRPPNHGLCRTFIREHQLPDTSQARGWFECGQKLRRIEREVGIPGISAVMVPVLPKFPHFYDSEIGNTIRLLKNGAYADLQGLAVKLTTEFTGYCSFTRQQPVTMSGYTLNLMANSS</sequence>
<gene>
    <name evidence="1" type="ORF">ATNIH1004_006610</name>
</gene>
<organism evidence="1 2">
    <name type="scientific">Aspergillus tanneri</name>
    <dbReference type="NCBI Taxonomy" id="1220188"/>
    <lineage>
        <taxon>Eukaryota</taxon>
        <taxon>Fungi</taxon>
        <taxon>Dikarya</taxon>
        <taxon>Ascomycota</taxon>
        <taxon>Pezizomycotina</taxon>
        <taxon>Eurotiomycetes</taxon>
        <taxon>Eurotiomycetidae</taxon>
        <taxon>Eurotiales</taxon>
        <taxon>Aspergillaceae</taxon>
        <taxon>Aspergillus</taxon>
        <taxon>Aspergillus subgen. Circumdati</taxon>
    </lineage>
</organism>
<comment type="caution">
    <text evidence="1">The sequence shown here is derived from an EMBL/GenBank/DDBJ whole genome shotgun (WGS) entry which is preliminary data.</text>
</comment>
<dbReference type="Proteomes" id="UP000324241">
    <property type="component" value="Unassembled WGS sequence"/>
</dbReference>
<protein>
    <submittedName>
        <fullName evidence="1">Uncharacterized protein</fullName>
    </submittedName>
</protein>